<protein>
    <recommendedName>
        <fullName evidence="2 5">Cell shape-determining protein MreC</fullName>
    </recommendedName>
    <alternativeName>
        <fullName evidence="4 5">Cell shape protein MreC</fullName>
    </alternativeName>
</protein>
<comment type="similarity">
    <text evidence="1 5">Belongs to the MreC family.</text>
</comment>
<sequence length="291" mass="32197">MLKLFKLLGNKRLFVILIGLVMFVALMGFTLGPRTTLSWPEKFLRDTVGFVQNIFYKPAGYVAGLFEDIGNMNEIHKENEQLKIALAQYAREKAQFNFMEAEIRDLHTDLKFTKEQEGKNNYEFHIAQVVSVNTDPNNRSLVIDIGGRDGVKVDMSVTSVEGLVGVVSKVSNFTSTVKLITTMDVKDPNTNAIAATALNKQDKTFGIIESYDEKTGKLLMTGIKQEDPLKAKDTIVSSGSGGLYPRGMTIGTVDSVQVGEMGLLRTAIITPSASFVDWKQLFVVFTPEVPE</sequence>
<proteinExistence type="inferred from homology"/>
<dbReference type="Gene3D" id="2.40.10.340">
    <property type="entry name" value="Rod shape-determining protein MreC, domain 1"/>
    <property type="match status" value="1"/>
</dbReference>
<dbReference type="OrthoDB" id="9792313at2"/>
<comment type="caution">
    <text evidence="8">The sequence shown here is derived from an EMBL/GenBank/DDBJ whole genome shotgun (WGS) entry which is preliminary data.</text>
</comment>
<dbReference type="PANTHER" id="PTHR34138">
    <property type="entry name" value="CELL SHAPE-DETERMINING PROTEIN MREC"/>
    <property type="match status" value="1"/>
</dbReference>
<keyword evidence="6" id="KW-0472">Membrane</keyword>
<keyword evidence="3 5" id="KW-0133">Cell shape</keyword>
<organism evidence="8 9">
    <name type="scientific">Paenibacillus antarcticus</name>
    <dbReference type="NCBI Taxonomy" id="253703"/>
    <lineage>
        <taxon>Bacteria</taxon>
        <taxon>Bacillati</taxon>
        <taxon>Bacillota</taxon>
        <taxon>Bacilli</taxon>
        <taxon>Bacillales</taxon>
        <taxon>Paenibacillaceae</taxon>
        <taxon>Paenibacillus</taxon>
    </lineage>
</organism>
<evidence type="ECO:0000256" key="2">
    <source>
        <dbReference type="ARBA" id="ARBA00013855"/>
    </source>
</evidence>
<dbReference type="PANTHER" id="PTHR34138:SF1">
    <property type="entry name" value="CELL SHAPE-DETERMINING PROTEIN MREC"/>
    <property type="match status" value="1"/>
</dbReference>
<evidence type="ECO:0000256" key="5">
    <source>
        <dbReference type="PIRNR" id="PIRNR038471"/>
    </source>
</evidence>
<feature type="transmembrane region" description="Helical" evidence="6">
    <location>
        <begin position="12"/>
        <end position="32"/>
    </location>
</feature>
<evidence type="ECO:0000313" key="8">
    <source>
        <dbReference type="EMBL" id="OAB48082.1"/>
    </source>
</evidence>
<evidence type="ECO:0000313" key="9">
    <source>
        <dbReference type="Proteomes" id="UP000077355"/>
    </source>
</evidence>
<dbReference type="InterPro" id="IPR055342">
    <property type="entry name" value="MreC_beta-barrel_core"/>
</dbReference>
<keyword evidence="6" id="KW-1133">Transmembrane helix</keyword>
<feature type="domain" description="Rod shape-determining protein MreC beta-barrel core" evidence="7">
    <location>
        <begin position="129"/>
        <end position="284"/>
    </location>
</feature>
<evidence type="ECO:0000256" key="3">
    <source>
        <dbReference type="ARBA" id="ARBA00022960"/>
    </source>
</evidence>
<dbReference type="AlphaFoldDB" id="A0A168QQR2"/>
<keyword evidence="6" id="KW-0812">Transmembrane</keyword>
<gene>
    <name evidence="8" type="ORF">PBAT_00085</name>
</gene>
<dbReference type="NCBIfam" id="TIGR00219">
    <property type="entry name" value="mreC"/>
    <property type="match status" value="1"/>
</dbReference>
<accession>A0A168QQR2</accession>
<dbReference type="InterPro" id="IPR042175">
    <property type="entry name" value="Cell/Rod_MreC_2"/>
</dbReference>
<dbReference type="RefSeq" id="WP_068645732.1">
    <property type="nucleotide sequence ID" value="NZ_CP043611.1"/>
</dbReference>
<evidence type="ECO:0000256" key="6">
    <source>
        <dbReference type="SAM" id="Phobius"/>
    </source>
</evidence>
<dbReference type="InterPro" id="IPR007221">
    <property type="entry name" value="MreC"/>
</dbReference>
<dbReference type="Pfam" id="PF04085">
    <property type="entry name" value="MreC"/>
    <property type="match status" value="1"/>
</dbReference>
<name>A0A168QQR2_9BACL</name>
<dbReference type="Gene3D" id="2.40.10.350">
    <property type="entry name" value="Rod shape-determining protein MreC, domain 2"/>
    <property type="match status" value="1"/>
</dbReference>
<reference evidence="8 9" key="1">
    <citation type="submission" date="2016-03" db="EMBL/GenBank/DDBJ databases">
        <title>Draft genome sequence of Paenibacillus antarcticus CECT 5836.</title>
        <authorList>
            <person name="Shin S.-K."/>
            <person name="Yi H."/>
        </authorList>
    </citation>
    <scope>NUCLEOTIDE SEQUENCE [LARGE SCALE GENOMIC DNA]</scope>
    <source>
        <strain evidence="8 9">CECT 5836</strain>
    </source>
</reference>
<evidence type="ECO:0000256" key="4">
    <source>
        <dbReference type="ARBA" id="ARBA00032089"/>
    </source>
</evidence>
<comment type="function">
    <text evidence="5">Involved in formation and maintenance of cell shape.</text>
</comment>
<keyword evidence="9" id="KW-1185">Reference proteome</keyword>
<dbReference type="Proteomes" id="UP000077355">
    <property type="component" value="Unassembled WGS sequence"/>
</dbReference>
<evidence type="ECO:0000256" key="1">
    <source>
        <dbReference type="ARBA" id="ARBA00009369"/>
    </source>
</evidence>
<dbReference type="InterPro" id="IPR042177">
    <property type="entry name" value="Cell/Rod_1"/>
</dbReference>
<evidence type="ECO:0000259" key="7">
    <source>
        <dbReference type="Pfam" id="PF04085"/>
    </source>
</evidence>
<dbReference type="PIRSF" id="PIRSF038471">
    <property type="entry name" value="MreC"/>
    <property type="match status" value="1"/>
</dbReference>
<dbReference type="GO" id="GO:0008360">
    <property type="term" value="P:regulation of cell shape"/>
    <property type="evidence" value="ECO:0007669"/>
    <property type="project" value="UniProtKB-KW"/>
</dbReference>
<dbReference type="GO" id="GO:0005886">
    <property type="term" value="C:plasma membrane"/>
    <property type="evidence" value="ECO:0007669"/>
    <property type="project" value="TreeGrafter"/>
</dbReference>
<dbReference type="EMBL" id="LVJI01000001">
    <property type="protein sequence ID" value="OAB48082.1"/>
    <property type="molecule type" value="Genomic_DNA"/>
</dbReference>